<proteinExistence type="inferred from homology"/>
<organism evidence="5 6">
    <name type="scientific">Eisenbergiella tayi</name>
    <dbReference type="NCBI Taxonomy" id="1432052"/>
    <lineage>
        <taxon>Bacteria</taxon>
        <taxon>Bacillati</taxon>
        <taxon>Bacillota</taxon>
        <taxon>Clostridia</taxon>
        <taxon>Lachnospirales</taxon>
        <taxon>Lachnospiraceae</taxon>
        <taxon>Eisenbergiella</taxon>
    </lineage>
</organism>
<evidence type="ECO:0000256" key="3">
    <source>
        <dbReference type="ARBA" id="ARBA00022801"/>
    </source>
</evidence>
<dbReference type="AlphaFoldDB" id="A0A1E3A7I1"/>
<dbReference type="Pfam" id="PF00933">
    <property type="entry name" value="Glyco_hydro_3"/>
    <property type="match status" value="1"/>
</dbReference>
<reference evidence="5 6" key="1">
    <citation type="submission" date="2016-07" db="EMBL/GenBank/DDBJ databases">
        <title>Characterization of isolates of Eisenbergiella tayi derived from blood cultures, using whole genome sequencing.</title>
        <authorList>
            <person name="Burdz T."/>
            <person name="Wiebe D."/>
            <person name="Huynh C."/>
            <person name="Bernard K."/>
        </authorList>
    </citation>
    <scope>NUCLEOTIDE SEQUENCE [LARGE SCALE GENOMIC DNA]</scope>
    <source>
        <strain evidence="5 6">NML 120489</strain>
    </source>
</reference>
<dbReference type="Proteomes" id="UP000095003">
    <property type="component" value="Unassembled WGS sequence"/>
</dbReference>
<evidence type="ECO:0000313" key="5">
    <source>
        <dbReference type="EMBL" id="ODM04722.1"/>
    </source>
</evidence>
<dbReference type="SUPFAM" id="SSF51445">
    <property type="entry name" value="(Trans)glycosidases"/>
    <property type="match status" value="1"/>
</dbReference>
<dbReference type="GO" id="GO:0009044">
    <property type="term" value="F:xylan 1,4-beta-xylosidase activity"/>
    <property type="evidence" value="ECO:0007669"/>
    <property type="project" value="UniProtKB-EC"/>
</dbReference>
<dbReference type="PANTHER" id="PTHR42721:SF3">
    <property type="entry name" value="BETA-D-XYLOSIDASE 5-RELATED"/>
    <property type="match status" value="1"/>
</dbReference>
<dbReference type="Pfam" id="PF01915">
    <property type="entry name" value="Glyco_hydro_3_C"/>
    <property type="match status" value="1"/>
</dbReference>
<dbReference type="SUPFAM" id="SSF52279">
    <property type="entry name" value="Beta-D-glucan exohydrolase, C-terminal domain"/>
    <property type="match status" value="1"/>
</dbReference>
<protein>
    <submittedName>
        <fullName evidence="5">Xylan 1,4-beta-xylosidase</fullName>
        <ecNumber evidence="5">3.2.1.37</ecNumber>
    </submittedName>
</protein>
<dbReference type="InterPro" id="IPR026891">
    <property type="entry name" value="Fn3-like"/>
</dbReference>
<evidence type="ECO:0000256" key="2">
    <source>
        <dbReference type="ARBA" id="ARBA00022729"/>
    </source>
</evidence>
<dbReference type="PRINTS" id="PR00133">
    <property type="entry name" value="GLHYDRLASE3"/>
</dbReference>
<evidence type="ECO:0000259" key="4">
    <source>
        <dbReference type="SMART" id="SM01217"/>
    </source>
</evidence>
<dbReference type="RefSeq" id="WP_069159214.1">
    <property type="nucleotide sequence ID" value="NZ_DBFYTC010000114.1"/>
</dbReference>
<dbReference type="InterPro" id="IPR036881">
    <property type="entry name" value="Glyco_hydro_3_C_sf"/>
</dbReference>
<dbReference type="GO" id="GO:0045493">
    <property type="term" value="P:xylan catabolic process"/>
    <property type="evidence" value="ECO:0007669"/>
    <property type="project" value="InterPro"/>
</dbReference>
<evidence type="ECO:0000313" key="6">
    <source>
        <dbReference type="Proteomes" id="UP000095003"/>
    </source>
</evidence>
<dbReference type="Gene3D" id="2.60.120.380">
    <property type="match status" value="1"/>
</dbReference>
<dbReference type="InterPro" id="IPR001764">
    <property type="entry name" value="Glyco_hydro_3_N"/>
</dbReference>
<comment type="caution">
    <text evidence="5">The sequence shown here is derived from an EMBL/GenBank/DDBJ whole genome shotgun (WGS) entry which is preliminary data.</text>
</comment>
<dbReference type="InterPro" id="IPR044993">
    <property type="entry name" value="BXL"/>
</dbReference>
<dbReference type="Pfam" id="PF14310">
    <property type="entry name" value="Fn3-like"/>
    <property type="match status" value="1"/>
</dbReference>
<dbReference type="InterPro" id="IPR002772">
    <property type="entry name" value="Glyco_hydro_3_C"/>
</dbReference>
<keyword evidence="2" id="KW-0732">Signal</keyword>
<accession>A0A1E3A7I1</accession>
<dbReference type="GO" id="GO:0031222">
    <property type="term" value="P:arabinan catabolic process"/>
    <property type="evidence" value="ECO:0007669"/>
    <property type="project" value="TreeGrafter"/>
</dbReference>
<dbReference type="PATRIC" id="fig|1432052.3.peg.6394"/>
<dbReference type="InterPro" id="IPR017853">
    <property type="entry name" value="GH"/>
</dbReference>
<dbReference type="PANTHER" id="PTHR42721">
    <property type="entry name" value="SUGAR HYDROLASE-RELATED"/>
    <property type="match status" value="1"/>
</dbReference>
<dbReference type="InterPro" id="IPR013783">
    <property type="entry name" value="Ig-like_fold"/>
</dbReference>
<dbReference type="InterPro" id="IPR036962">
    <property type="entry name" value="Glyco_hydro_3_N_sf"/>
</dbReference>
<dbReference type="Gene3D" id="3.40.50.1700">
    <property type="entry name" value="Glycoside hydrolase family 3 C-terminal domain"/>
    <property type="match status" value="1"/>
</dbReference>
<dbReference type="Gene3D" id="3.20.20.300">
    <property type="entry name" value="Glycoside hydrolase, family 3, N-terminal domain"/>
    <property type="match status" value="1"/>
</dbReference>
<dbReference type="GeneID" id="93300458"/>
<dbReference type="SMART" id="SM01217">
    <property type="entry name" value="Fn3_like"/>
    <property type="match status" value="1"/>
</dbReference>
<dbReference type="CDD" id="cd23343">
    <property type="entry name" value="beta-trefoil_FSCN_BglX-like"/>
    <property type="match status" value="1"/>
</dbReference>
<gene>
    <name evidence="5" type="primary">xyl3A_2</name>
    <name evidence="5" type="ORF">BEH84_05785</name>
</gene>
<sequence length="973" mass="109751">MKNNAKTDTPFWDPSLPFEERLDWLLSEMTMDEKLSCMATRVPDLERLGIPGFSVGGEAAHGVEARNDQNDLGAAEPTTSFPQPIGMSATWDPDLIKKAGEVTGTEARVIYHRHPDRGLSRWAPTVDLERDPRWGRTEEGYGEDPVLTGVMSSAYIQGMQGDDPKYLRVAATLKHFYANNTEAGRGWKSSCVDPRNRQELYLEPFRRALMNGRAEGVMTAYNKINGIPGMLNPEVREILKKEYGLKGHVVCDGGAMELVANLHHYYGLHAETLANAVKAGVDGMSDRPEAVAQAAREAWDLGLITEEEIDEALRNIFRTKLRLGIYDREPCNPYDRVMEEDLNSPLNKQICLQLSREAIVLLKNENKMLPLDPAVPAETMALVGPLADSWYQDWYGGTPPYVTTLRQGMKEIQGTQVPFADGLDRVIFRCGQKGVAAAADGRLYLSEEPDVFVRDDWGEGSYTFRCERTGKYMNTRMGQSDKESSETGWIAAEKDAPFDWFVMEIFHVLEQGNGMIQLTNRFHSPVEIDEKDFLVSMREGSAAQFRMEIVENGLEKACSLVQGKEKVILALGCNSMINAKEEVDRTTIALPPAQEHLLEEIYRINPNVVLVLFSNYPYAINTAQEKLPAVIWSATGSQDMGTAMAETLFGNNAPAGRLNMTWYRSDEQLPDIDDYDIIKGKRTYRYFDGDVLYPFGYGLTYSSFTYTDFSAAPEDNRKLRVSFCVTNTGDRVSDEVAQIYGTAPASRVKKPLKQLLGFRRLKDILPGEIRKAEFMIPIDEFRFYDVISRTMMVEEGCYRIFVGPSSAQPQLEAFVEIPGRNPGLRDLKKRIPADHYDDYENITLTEGHFGFTAALPVNTEKTGTLIYRSCRPEFGSKNAFFHLKSEKGGSLELWIDGKRAGEWEGDTRTYEAVPPFLPDENARKEAIERTKYRIPVYTDVKISLQDIPECPEGEAELQIRLHGDIKLCYFRFE</sequence>
<keyword evidence="5" id="KW-0326">Glycosidase</keyword>
<keyword evidence="3 5" id="KW-0378">Hydrolase</keyword>
<name>A0A1E3A7I1_9FIRM</name>
<feature type="domain" description="Fibronectin type III-like" evidence="4">
    <location>
        <begin position="735"/>
        <end position="806"/>
    </location>
</feature>
<dbReference type="GO" id="GO:0046556">
    <property type="term" value="F:alpha-L-arabinofuranosidase activity"/>
    <property type="evidence" value="ECO:0007669"/>
    <property type="project" value="TreeGrafter"/>
</dbReference>
<comment type="similarity">
    <text evidence="1">Belongs to the glycosyl hydrolase 3 family.</text>
</comment>
<dbReference type="Gene3D" id="2.60.40.10">
    <property type="entry name" value="Immunoglobulins"/>
    <property type="match status" value="1"/>
</dbReference>
<dbReference type="EC" id="3.2.1.37" evidence="5"/>
<evidence type="ECO:0000256" key="1">
    <source>
        <dbReference type="ARBA" id="ARBA00005336"/>
    </source>
</evidence>
<dbReference type="EMBL" id="MCGI01000007">
    <property type="protein sequence ID" value="ODM04722.1"/>
    <property type="molecule type" value="Genomic_DNA"/>
</dbReference>